<dbReference type="EMBL" id="LJIG01022799">
    <property type="protein sequence ID" value="KRT78651.1"/>
    <property type="molecule type" value="Genomic_DNA"/>
</dbReference>
<evidence type="ECO:0000256" key="6">
    <source>
        <dbReference type="ARBA" id="ARBA00023295"/>
    </source>
</evidence>
<dbReference type="Proteomes" id="UP000051574">
    <property type="component" value="Unassembled WGS sequence"/>
</dbReference>
<organism evidence="9 10">
    <name type="scientific">Oryctes borbonicus</name>
    <dbReference type="NCBI Taxonomy" id="1629725"/>
    <lineage>
        <taxon>Eukaryota</taxon>
        <taxon>Metazoa</taxon>
        <taxon>Ecdysozoa</taxon>
        <taxon>Arthropoda</taxon>
        <taxon>Hexapoda</taxon>
        <taxon>Insecta</taxon>
        <taxon>Pterygota</taxon>
        <taxon>Neoptera</taxon>
        <taxon>Endopterygota</taxon>
        <taxon>Coleoptera</taxon>
        <taxon>Polyphaga</taxon>
        <taxon>Scarabaeiformia</taxon>
        <taxon>Scarabaeidae</taxon>
        <taxon>Dynastinae</taxon>
        <taxon>Oryctes</taxon>
    </lineage>
</organism>
<proteinExistence type="predicted"/>
<dbReference type="OrthoDB" id="6337871at2759"/>
<feature type="disulfide bond" evidence="7">
    <location>
        <begin position="113"/>
        <end position="132"/>
    </location>
</feature>
<comment type="catalytic activity">
    <reaction evidence="1">
        <text>Hydrolysis of (1-&gt;4)-beta-linkages between N-acetylmuramic acid and N-acetyl-D-glucosamine residues in a peptidoglycan and between N-acetyl-D-glucosamine residues in chitodextrins.</text>
        <dbReference type="EC" id="3.2.1.17"/>
    </reaction>
</comment>
<evidence type="ECO:0000256" key="2">
    <source>
        <dbReference type="ARBA" id="ARBA00012732"/>
    </source>
</evidence>
<evidence type="ECO:0000313" key="10">
    <source>
        <dbReference type="Proteomes" id="UP000051574"/>
    </source>
</evidence>
<keyword evidence="7" id="KW-1015">Disulfide bond</keyword>
<dbReference type="Gene3D" id="1.10.530.10">
    <property type="match status" value="1"/>
</dbReference>
<keyword evidence="3" id="KW-0929">Antimicrobial</keyword>
<dbReference type="Pfam" id="PF05497">
    <property type="entry name" value="Destabilase"/>
    <property type="match status" value="1"/>
</dbReference>
<evidence type="ECO:0000256" key="4">
    <source>
        <dbReference type="ARBA" id="ARBA00022638"/>
    </source>
</evidence>
<dbReference type="InterPro" id="IPR008597">
    <property type="entry name" value="Invert_lysozyme"/>
</dbReference>
<evidence type="ECO:0000256" key="5">
    <source>
        <dbReference type="ARBA" id="ARBA00022801"/>
    </source>
</evidence>
<feature type="chain" id="PRO_5006668141" description="lysozyme" evidence="8">
    <location>
        <begin position="27"/>
        <end position="167"/>
    </location>
</feature>
<dbReference type="EC" id="3.2.1.17" evidence="2"/>
<reference evidence="9 10" key="1">
    <citation type="submission" date="2015-09" db="EMBL/GenBank/DDBJ databases">
        <title>Draft genome of the scarab beetle Oryctes borbonicus.</title>
        <authorList>
            <person name="Meyer J.M."/>
            <person name="Markov G.V."/>
            <person name="Baskaran P."/>
            <person name="Herrmann M."/>
            <person name="Sommer R.J."/>
            <person name="Roedelsperger C."/>
        </authorList>
    </citation>
    <scope>NUCLEOTIDE SEQUENCE [LARGE SCALE GENOMIC DNA]</scope>
    <source>
        <strain evidence="9">OB123</strain>
        <tissue evidence="9">Whole animal</tissue>
    </source>
</reference>
<evidence type="ECO:0000256" key="8">
    <source>
        <dbReference type="SAM" id="SignalP"/>
    </source>
</evidence>
<dbReference type="GO" id="GO:0031640">
    <property type="term" value="P:killing of cells of another organism"/>
    <property type="evidence" value="ECO:0007669"/>
    <property type="project" value="UniProtKB-KW"/>
</dbReference>
<keyword evidence="10" id="KW-1185">Reference proteome</keyword>
<sequence length="167" mass="18982">MKSKKMNSLINIITHLLLLTITCSMAALPSLLNSPTHTCIACICHTRTGCYSLKNCANYSISYQYWESVGAPTLSVNSDVNMETYLECMADDNCIINTIDRYVRMFSNPDCNCDDRYDCQDMLSLHLYGEGCIPVESRPYRHRYNNCARIKGLPQLHSNLQCQDEDS</sequence>
<feature type="disulfide bond" evidence="7">
    <location>
        <begin position="88"/>
        <end position="94"/>
    </location>
</feature>
<evidence type="ECO:0000256" key="7">
    <source>
        <dbReference type="PIRSR" id="PIRSR608597-3"/>
    </source>
</evidence>
<comment type="caution">
    <text evidence="9">The sequence shown here is derived from an EMBL/GenBank/DDBJ whole genome shotgun (WGS) entry which is preliminary data.</text>
</comment>
<gene>
    <name evidence="9" type="ORF">AMK59_7102</name>
</gene>
<keyword evidence="4" id="KW-0081">Bacteriolytic enzyme</keyword>
<accession>A0A0T6AUS4</accession>
<feature type="signal peptide" evidence="8">
    <location>
        <begin position="1"/>
        <end position="26"/>
    </location>
</feature>
<evidence type="ECO:0000256" key="3">
    <source>
        <dbReference type="ARBA" id="ARBA00022529"/>
    </source>
</evidence>
<feature type="disulfide bond" evidence="7">
    <location>
        <begin position="39"/>
        <end position="119"/>
    </location>
</feature>
<evidence type="ECO:0000313" key="9">
    <source>
        <dbReference type="EMBL" id="KRT78651.1"/>
    </source>
</evidence>
<keyword evidence="6" id="KW-0326">Glycosidase</keyword>
<name>A0A0T6AUS4_9SCAR</name>
<protein>
    <recommendedName>
        <fullName evidence="2">lysozyme</fullName>
        <ecNumber evidence="2">3.2.1.17</ecNumber>
    </recommendedName>
</protein>
<evidence type="ECO:0000256" key="1">
    <source>
        <dbReference type="ARBA" id="ARBA00000632"/>
    </source>
</evidence>
<dbReference type="PROSITE" id="PS51909">
    <property type="entry name" value="LYSOZYME_I"/>
    <property type="match status" value="1"/>
</dbReference>
<dbReference type="GO" id="GO:0042742">
    <property type="term" value="P:defense response to bacterium"/>
    <property type="evidence" value="ECO:0007669"/>
    <property type="project" value="UniProtKB-KW"/>
</dbReference>
<keyword evidence="8" id="KW-0732">Signal</keyword>
<keyword evidence="5" id="KW-0378">Hydrolase</keyword>
<feature type="disulfide bond" evidence="7">
    <location>
        <begin position="44"/>
        <end position="50"/>
    </location>
</feature>
<dbReference type="AlphaFoldDB" id="A0A0T6AUS4"/>
<dbReference type="GO" id="GO:0003796">
    <property type="term" value="F:lysozyme activity"/>
    <property type="evidence" value="ECO:0007669"/>
    <property type="project" value="UniProtKB-EC"/>
</dbReference>